<feature type="region of interest" description="Disordered" evidence="2">
    <location>
        <begin position="1333"/>
        <end position="1364"/>
    </location>
</feature>
<feature type="region of interest" description="Disordered" evidence="2">
    <location>
        <begin position="513"/>
        <end position="593"/>
    </location>
</feature>
<feature type="compositionally biased region" description="Basic and acidic residues" evidence="2">
    <location>
        <begin position="68"/>
        <end position="83"/>
    </location>
</feature>
<feature type="compositionally biased region" description="Low complexity" evidence="2">
    <location>
        <begin position="757"/>
        <end position="774"/>
    </location>
</feature>
<evidence type="ECO:0000313" key="3">
    <source>
        <dbReference type="EMBL" id="KAG2444551.1"/>
    </source>
</evidence>
<feature type="compositionally biased region" description="Low complexity" evidence="2">
    <location>
        <begin position="980"/>
        <end position="989"/>
    </location>
</feature>
<feature type="region of interest" description="Disordered" evidence="2">
    <location>
        <begin position="912"/>
        <end position="933"/>
    </location>
</feature>
<sequence length="1623" mass="160956">MRAHEVVERSFAADHRRFAETERRISNSALEAGFRHPEADALQALRLQLEGSRDSAQREHWMQQLQQRQREQERQHYGHRQGDDGSVTRGDWVSSQSAAAARHGTALPPRSAGPMPQLDEDMPAQLLAASSRGPTVPRVAPGPARPVTADDAPPPSPPDSHQQQGRQLPPHWDAATANQFQRRLAPPPSAGDDGAYPISRGFAASLGRSASAGIAGSASYENLSQLDLLSLGLNAGGLGAAGDAVPETKRQRLEAPAPAQTAGDAAARLMQLLLQQRQMQQNQQQQQEQEERQQELERLQRLQQLERLERDERRQQEALLSAYISRLEPELAALLRSRLHGADGGADADADADGDAGSPLHLPSARLLQEELLRGQAGLALARSRSEGDDGPASFLMPALPPRGPAPFGALAPDLQLQPHAYGQTWAQAQPQQHMRQRHWTGGLHASAYAQYQRPDQRLQQPALSRRQIAEEPVQQPQLLEELRQLQQRLLHMSSPLPLHTAQQHSLELDAALDRHGGRDGGGGGGGDIRTASVKRRGSDDSVRVQQPTMHRSASAAAAAGSWAAQPTAGADDLLNRGRTAGNSVGDGSGNVGSGSGRLGLQLAAASAIALRNMPQEGSISDPAEVGGGIAAAGAVLAGPAAAATAAGAAGGGGGGASAAPAVGFLDQSAAAAFGDDDGSGLPRTRRCAVCRVKRKGRCGTSSAPPTCLGRELIDTAEEEAGEGAAVGSKRGGTAASGRRGRRRRGSAESDDDADYSYRGSARARSTSGSPHNQLGASPAAAFFGVAAAGCGDSGRNARLLSDPTGWVSAVVAGGSNRGGARSADAHAGGMADGLSLLARLANLADEAPGSPFAAASSVQTLQPKPDAGRQSVRELLAPAATAGARLQDLPPARGPHAADGFTVANLAAAEERRNPPGGSAEGAATGAAAAQPELPRSALQAFPELARMLAAAATGGPGSAQQSLLSDFPSAAAVTGAAGAGADADGSASGSGAGGSHLPRAASGQPSMTAGVAADVAAAADAAAAAAAAEAAAGADTAAELAAREHDAGRSVVRCVAPAHVAELQALLDSHAGAAALSEAATMTDADKGAQGQQQEAAAAGVLTIDVDFCGRAVTPHHAAAALDTQAAAEVVRVRRGQHLVLRNGCLRACVAVEAGATAQLERMELAAAPASGAAAAAAAAPAIVLVQGAGSRAVLRGCKVAMLTAASAAAAEPAPSVAAAAAGPEGGGGEENMSCCVLVRAGGCAVLQGCELTGAPNAGLSVEGPGSSAQATSTTARGCGLGFLASAGGVLEAVSGCAAVGNGMGFLAFTAPTSTEAAGAAAAIAAAQRADFSSPPEDSGGASATTSTSSDSGGSDRPAAAAATVAGPPAAQLLAGPRTAAAHNGAAGFGAVGCGSVLTAGAGCRSLGNHGCGFLAAQGGRLTVGDETLAEGNDSGFASSGAGSVLMAGARCEAVGAAGCGFLAEEGAELAAARGCVALGGAAHGFCARTGGRLVLSDGCQSECNAGRGFCDGSASVEGDTNGGGGSGGSAETAGGGGGGRRVGQGRGHLELGVGCVSLGNLEPCAAAAVAAGLLRAPGAADGNAADVRAARAVLAAAGVLGAPARVATATAGLFHNTDLL</sequence>
<dbReference type="OrthoDB" id="552169at2759"/>
<feature type="coiled-coil region" evidence="1">
    <location>
        <begin position="269"/>
        <end position="305"/>
    </location>
</feature>
<evidence type="ECO:0000256" key="2">
    <source>
        <dbReference type="SAM" id="MobiDB-lite"/>
    </source>
</evidence>
<dbReference type="Proteomes" id="UP000650467">
    <property type="component" value="Unassembled WGS sequence"/>
</dbReference>
<feature type="region of interest" description="Disordered" evidence="2">
    <location>
        <begin position="342"/>
        <end position="361"/>
    </location>
</feature>
<evidence type="ECO:0000313" key="4">
    <source>
        <dbReference type="Proteomes" id="UP000650467"/>
    </source>
</evidence>
<keyword evidence="4" id="KW-1185">Reference proteome</keyword>
<feature type="compositionally biased region" description="Low complexity" evidence="2">
    <location>
        <begin position="918"/>
        <end position="931"/>
    </location>
</feature>
<accession>A0A835WBW0</accession>
<gene>
    <name evidence="3" type="ORF">HXX76_001296</name>
</gene>
<reference evidence="3" key="1">
    <citation type="journal article" date="2020" name="bioRxiv">
        <title>Comparative genomics of Chlamydomonas.</title>
        <authorList>
            <person name="Craig R.J."/>
            <person name="Hasan A.R."/>
            <person name="Ness R.W."/>
            <person name="Keightley P.D."/>
        </authorList>
    </citation>
    <scope>NUCLEOTIDE SEQUENCE</scope>
    <source>
        <strain evidence="3">SAG 7.73</strain>
    </source>
</reference>
<feature type="compositionally biased region" description="Low complexity" evidence="2">
    <location>
        <begin position="553"/>
        <end position="571"/>
    </location>
</feature>
<name>A0A835WBW0_CHLIN</name>
<feature type="compositionally biased region" description="Low complexity" evidence="2">
    <location>
        <begin position="132"/>
        <end position="151"/>
    </location>
</feature>
<feature type="region of interest" description="Disordered" evidence="2">
    <location>
        <begin position="720"/>
        <end position="774"/>
    </location>
</feature>
<feature type="region of interest" description="Disordered" evidence="2">
    <location>
        <begin position="55"/>
        <end position="168"/>
    </location>
</feature>
<feature type="compositionally biased region" description="Low complexity" evidence="2">
    <location>
        <begin position="723"/>
        <end position="738"/>
    </location>
</feature>
<keyword evidence="1" id="KW-0175">Coiled coil</keyword>
<evidence type="ECO:0008006" key="5">
    <source>
        <dbReference type="Google" id="ProtNLM"/>
    </source>
</evidence>
<protein>
    <recommendedName>
        <fullName evidence="5">Right handed beta helix domain-containing protein</fullName>
    </recommendedName>
</protein>
<comment type="caution">
    <text evidence="3">The sequence shown here is derived from an EMBL/GenBank/DDBJ whole genome shotgun (WGS) entry which is preliminary data.</text>
</comment>
<evidence type="ECO:0000256" key="1">
    <source>
        <dbReference type="SAM" id="Coils"/>
    </source>
</evidence>
<feature type="region of interest" description="Disordered" evidence="2">
    <location>
        <begin position="1523"/>
        <end position="1545"/>
    </location>
</feature>
<feature type="region of interest" description="Disordered" evidence="2">
    <location>
        <begin position="980"/>
        <end position="1007"/>
    </location>
</feature>
<dbReference type="EMBL" id="JAEHOC010000002">
    <property type="protein sequence ID" value="KAG2444551.1"/>
    <property type="molecule type" value="Genomic_DNA"/>
</dbReference>
<organism evidence="3 4">
    <name type="scientific">Chlamydomonas incerta</name>
    <dbReference type="NCBI Taxonomy" id="51695"/>
    <lineage>
        <taxon>Eukaryota</taxon>
        <taxon>Viridiplantae</taxon>
        <taxon>Chlorophyta</taxon>
        <taxon>core chlorophytes</taxon>
        <taxon>Chlorophyceae</taxon>
        <taxon>CS clade</taxon>
        <taxon>Chlamydomonadales</taxon>
        <taxon>Chlamydomonadaceae</taxon>
        <taxon>Chlamydomonas</taxon>
    </lineage>
</organism>
<dbReference type="PANTHER" id="PTHR34491">
    <property type="entry name" value="A-TYPE INCLUSION PROTEIN, PUTATIVE-RELATED"/>
    <property type="match status" value="1"/>
</dbReference>
<feature type="compositionally biased region" description="Low complexity" evidence="2">
    <location>
        <begin position="1340"/>
        <end position="1364"/>
    </location>
</feature>
<proteinExistence type="predicted"/>
<dbReference type="PANTHER" id="PTHR34491:SF74">
    <property type="entry name" value="DUF4456 DOMAIN-CONTAINING PROTEIN"/>
    <property type="match status" value="1"/>
</dbReference>